<evidence type="ECO:0008006" key="3">
    <source>
        <dbReference type="Google" id="ProtNLM"/>
    </source>
</evidence>
<keyword evidence="2" id="KW-1185">Reference proteome</keyword>
<name>A0ABT5QPC2_9GAMM</name>
<accession>A0ABT5QPC2</accession>
<dbReference type="RefSeq" id="WP_274143461.1">
    <property type="nucleotide sequence ID" value="NZ_JAJUBB010000013.1"/>
</dbReference>
<dbReference type="Proteomes" id="UP001149821">
    <property type="component" value="Unassembled WGS sequence"/>
</dbReference>
<protein>
    <recommendedName>
        <fullName evidence="3">Cell division inhibitor SulA</fullName>
    </recommendedName>
</protein>
<proteinExistence type="predicted"/>
<reference evidence="1" key="1">
    <citation type="submission" date="2021-12" db="EMBL/GenBank/DDBJ databases">
        <title>Enterovibrio ZSDZ35 sp. nov. and Enterovibrio ZSDZ42 sp. nov., isolated from coastal seawater in Qingdao.</title>
        <authorList>
            <person name="Zhang P."/>
        </authorList>
    </citation>
    <scope>NUCLEOTIDE SEQUENCE</scope>
    <source>
        <strain evidence="1">ZSDZ35</strain>
    </source>
</reference>
<gene>
    <name evidence="1" type="ORF">LRP49_16765</name>
</gene>
<dbReference type="InterPro" id="IPR027417">
    <property type="entry name" value="P-loop_NTPase"/>
</dbReference>
<sequence length="166" mass="17944">MKQTLALSHSVQESSFSRSAVRDCYVRVAAGSRSTRAPMHLLSSDSASNHLVSVTVYRDNMSELAYLLRLLKSLSESNKWITLIAPPAGFSTSLLTQAGIDAKRIRVARATNQHNAQSLLEKALTCNTSAAVIAFGQSNDFASADQLAALSNTPAFVISGFNMHYH</sequence>
<dbReference type="Pfam" id="PF03846">
    <property type="entry name" value="SulA"/>
    <property type="match status" value="1"/>
</dbReference>
<dbReference type="Gene3D" id="3.40.50.300">
    <property type="entry name" value="P-loop containing nucleotide triphosphate hydrolases"/>
    <property type="match status" value="1"/>
</dbReference>
<dbReference type="InterPro" id="IPR004596">
    <property type="entry name" value="Cell_div_suppressor_SulA"/>
</dbReference>
<comment type="caution">
    <text evidence="1">The sequence shown here is derived from an EMBL/GenBank/DDBJ whole genome shotgun (WGS) entry which is preliminary data.</text>
</comment>
<evidence type="ECO:0000313" key="1">
    <source>
        <dbReference type="EMBL" id="MDD1782827.1"/>
    </source>
</evidence>
<evidence type="ECO:0000313" key="2">
    <source>
        <dbReference type="Proteomes" id="UP001149821"/>
    </source>
</evidence>
<dbReference type="EMBL" id="JAJUBB010000013">
    <property type="protein sequence ID" value="MDD1782827.1"/>
    <property type="molecule type" value="Genomic_DNA"/>
</dbReference>
<organism evidence="1 2">
    <name type="scientific">Enterovibrio qingdaonensis</name>
    <dbReference type="NCBI Taxonomy" id="2899818"/>
    <lineage>
        <taxon>Bacteria</taxon>
        <taxon>Pseudomonadati</taxon>
        <taxon>Pseudomonadota</taxon>
        <taxon>Gammaproteobacteria</taxon>
        <taxon>Vibrionales</taxon>
        <taxon>Vibrionaceae</taxon>
        <taxon>Enterovibrio</taxon>
    </lineage>
</organism>
<dbReference type="SUPFAM" id="SSF52540">
    <property type="entry name" value="P-loop containing nucleoside triphosphate hydrolases"/>
    <property type="match status" value="1"/>
</dbReference>